<accession>A0A1W6JSC7</accession>
<protein>
    <submittedName>
        <fullName evidence="1">Uncharacterized protein</fullName>
    </submittedName>
</protein>
<dbReference type="EMBL" id="KY821088">
    <property type="protein sequence ID" value="ARM70179.1"/>
    <property type="molecule type" value="Genomic_DNA"/>
</dbReference>
<keyword evidence="2" id="KW-1185">Reference proteome</keyword>
<name>A0A1W6JSC7_9CAUD</name>
<proteinExistence type="predicted"/>
<evidence type="ECO:0000313" key="1">
    <source>
        <dbReference type="EMBL" id="ARM70179.1"/>
    </source>
</evidence>
<evidence type="ECO:0000313" key="2">
    <source>
        <dbReference type="Proteomes" id="UP000221132"/>
    </source>
</evidence>
<reference evidence="2" key="1">
    <citation type="submission" date="2017-03" db="EMBL/GenBank/DDBJ databases">
        <authorList>
            <person name="Abille Z."/>
            <person name="Afsharjavan R."/>
            <person name="Alms C.E."/>
            <person name="Anil A."/>
            <person name="Azuma E.A."/>
            <person name="Boateng D."/>
            <person name="Bowden K.V."/>
            <person name="Bui Q."/>
            <person name="Callaghan K.D."/>
            <person name="Canova P.N."/>
            <person name="Carter A.-G.V."/>
            <person name="Carty B."/>
            <person name="Choudhary A."/>
            <person name="Chugh K."/>
            <person name="Clark C.B."/>
            <person name="Clark J."/>
            <person name="Cortez R."/>
            <person name="Dalwadi R.M."/>
            <person name="Daou G."/>
            <person name="Das M."/>
            <person name="Dasari S."/>
            <person name="Davis E.H."/>
            <person name="Defreitas N."/>
            <person name="Demirji J."/>
            <person name="Endres C."/>
            <person name="Fakhar S."/>
            <person name="Feeley N."/>
            <person name="Flores D.C."/>
            <person name="Fowler A.R."/>
            <person name="George T."/>
            <person name="Greis H.L."/>
            <person name="Groleau D.L."/>
            <person name="Gulati J.K."/>
            <person name="Guzman W."/>
            <person name="Hallworth A.N."/>
            <person name="Hariri A."/>
            <person name="Haya V.N."/>
            <person name="Hoffman A.K."/>
            <person name="Horne B."/>
            <person name="Howard T."/>
            <person name="Iglesia A.J."/>
            <person name="Ijezie O.D."/>
            <person name="Incognito N.A."/>
            <person name="Inen J.A."/>
            <person name="Jaiswal A."/>
            <person name="Jezek R.A."/>
            <person name="Kawa A.C."/>
            <person name="Khan F."/>
            <person name="Khin A.C."/>
            <person name="Knapo J."/>
            <person name="Kong A.S."/>
            <person name="Le B.Q."/>
            <person name="Le Q.M."/>
            <person name="Le T.-H.M."/>
            <person name="Lee M."/>
            <person name="Lockwood J.L."/>
            <person name="Loto-Rojas G.S."/>
            <person name="Mantzavinos A."/>
            <person name="Martinez D.R."/>
            <person name="Meadows A.R."/>
            <person name="Mehr S."/>
            <person name="Mellon M.N."/>
            <person name="Memon S."/>
            <person name="Miller B."/>
            <person name="Min S."/>
            <person name="Mitchell L.M."/>
            <person name="Mohamed I.R."/>
            <person name="Mohammed F.O."/>
            <person name="More S."/>
            <person name="Muntaha S."/>
            <person name="Nadeem I."/>
            <person name="Ndjeumen-Njinguet A.S."/>
            <person name="Ng P."/>
            <person name="Ngu V.E."/>
            <person name="Nguyen B.N."/>
            <person name="OHern C.T."/>
            <person name="Oboh U.S."/>
            <person name="Pagano C.W."/>
            <person name="Panakal P.R."/>
            <person name="Park D.A."/>
            <person name="Parsana D."/>
            <person name="Patel P."/>
            <person name="Patel V.S."/>
            <person name="Patwardhan V.M."/>
            <person name="Pawar S.D."/>
            <person name="Payne V.R."/>
            <person name="Petricel I.M."/>
            <person name="Phillips C."/>
            <person name="Puglisi K.M."/>
            <person name="Ramaprasad G."/>
            <person name="Raza A.S."/>
            <person name="Rivera-Oven A.G."/>
            <person name="Robins E."/>
            <person name="Roeun D.C."/>
            <person name="Rostovtseva N."/>
            <person name="Sadat M."/>
            <person name="Seas A."/>
            <person name="So E.J."/>
            <person name="Sogbesan C."/>
            <person name="Strumsky L.A."/>
            <person name="Sun J.L."/>
            <person name="Sutherland H.J."/>
            <person name="Tchakounte I."/>
            <person name="Tewell J.R."/>
            <person name="Thapa D.J."/>
            <person name="Tkach Y."/>
            <person name="Tran C.D."/>
            <person name="Tran V."/>
            <person name="Vithayathil T."/>
            <person name="Vivekanandan A."/>
            <person name="Wang S.R."/>
            <person name="White E."/>
            <person name="Yang A.L."/>
            <person name="Ye D.T."/>
            <person name="Yirenkyi M."/>
            <person name="Zarb J.S."/>
            <person name="Zhang S."/>
            <person name="Zhou M.T."/>
            <person name="Cao A."/>
            <person name="Nguyen K.M."/>
            <person name="Patel K."/>
            <person name="Patel P."/>
            <person name="Pennington E."/>
            <person name="Sendze O."/>
            <person name="Zahangir S."/>
            <person name="Correa-Mendez M."/>
            <person name="Fabian M.F."/>
            <person name="Liu S."/>
            <person name="Jethmalani Y."/>
            <person name="Nunn R."/>
            <person name="Prakash A."/>
            <person name="Louise T."/>
            <person name="Johnson A."/>
            <person name="Erill I."/>
            <person name="Caruso S.M."/>
        </authorList>
    </citation>
    <scope>NUCLEOTIDE SEQUENCE [LARGE SCALE GENOMIC DNA]</scope>
</reference>
<dbReference type="Proteomes" id="UP000221132">
    <property type="component" value="Segment"/>
</dbReference>
<sequence length="51" mass="5891">MKTQTLVESLILINKHRKDGTLTTDEAFKLANLLTNAYEEERNNEQVQKIS</sequence>
<organism evidence="1 2">
    <name type="scientific">Bacillus phage Harambe</name>
    <dbReference type="NCBI Taxonomy" id="1981931"/>
    <lineage>
        <taxon>Viruses</taxon>
        <taxon>Duplodnaviria</taxon>
        <taxon>Heunggongvirae</taxon>
        <taxon>Uroviricota</taxon>
        <taxon>Caudoviricetes</taxon>
        <taxon>Salasmaviridae</taxon>
        <taxon>Harambevirus</taxon>
        <taxon>Harambevirus harambe</taxon>
    </lineage>
</organism>
<gene>
    <name evidence="1" type="ORF">HARAMBE_30</name>
</gene>